<dbReference type="PROSITE" id="PS00211">
    <property type="entry name" value="ABC_TRANSPORTER_1"/>
    <property type="match status" value="1"/>
</dbReference>
<keyword evidence="4" id="KW-0547">Nucleotide-binding</keyword>
<dbReference type="HOGENOM" id="CLU_000604_1_2_11"/>
<evidence type="ECO:0000259" key="11">
    <source>
        <dbReference type="PROSITE" id="PS50893"/>
    </source>
</evidence>
<dbReference type="STRING" id="446469.Sked_30720"/>
<dbReference type="Pfam" id="PF00005">
    <property type="entry name" value="ABC_tran"/>
    <property type="match status" value="1"/>
</dbReference>
<proteinExistence type="inferred from homology"/>
<dbReference type="RefSeq" id="WP_012868038.1">
    <property type="nucleotide sequence ID" value="NC_013521.1"/>
</dbReference>
<comment type="similarity">
    <text evidence="9">Belongs to the ABC transporter superfamily. Drug exporter-1 (DrugE1) (TC 3.A.1.105) family.</text>
</comment>
<dbReference type="eggNOG" id="COG1131">
    <property type="taxonomic scope" value="Bacteria"/>
</dbReference>
<dbReference type="SUPFAM" id="SSF52540">
    <property type="entry name" value="P-loop containing nucleoside triphosphate hydrolases"/>
    <property type="match status" value="1"/>
</dbReference>
<dbReference type="GO" id="GO:0016887">
    <property type="term" value="F:ATP hydrolysis activity"/>
    <property type="evidence" value="ECO:0007669"/>
    <property type="project" value="InterPro"/>
</dbReference>
<sequence>MSDYAIEAHGLVKHFGSTRAVDGIDLEVPAGTVYGVLGPNGAGKTTAVRMLATLLRPDAGTARILGHDILREADTVRSLVGLTGQYASVDEDLTGAENLMVLARLYGFSRPAARRRGADLLEAFDLTEAAGKQVKTYSGGMRRRIDLAASLVMSPAVLFLDEPTTGLDPRSRNDVWDIVRVLVDDGATVLLTTQYLEEADQLANRIAVVDHGKVIAEGTATELKSSVGSGSVQLRLADPSRRDEAARIVAGLLGEPDAVSLSPDPAALSARIDSSADGSARAHQILPRLHDAGIHVPEFSLGQPSLDEVFLALTGQPTGTGQPTDTGKPTDSTQGTEAGPGSAAGQTTEEATS</sequence>
<dbReference type="PROSITE" id="PS50893">
    <property type="entry name" value="ABC_TRANSPORTER_2"/>
    <property type="match status" value="1"/>
</dbReference>
<dbReference type="InterPro" id="IPR027417">
    <property type="entry name" value="P-loop_NTPase"/>
</dbReference>
<dbReference type="PANTHER" id="PTHR42711:SF19">
    <property type="entry name" value="DOXORUBICIN RESISTANCE ATP-BINDING PROTEIN DRRA"/>
    <property type="match status" value="1"/>
</dbReference>
<evidence type="ECO:0000256" key="4">
    <source>
        <dbReference type="ARBA" id="ARBA00022741"/>
    </source>
</evidence>
<evidence type="ECO:0000256" key="5">
    <source>
        <dbReference type="ARBA" id="ARBA00022840"/>
    </source>
</evidence>
<comment type="subcellular location">
    <subcellularLocation>
        <location evidence="1">Cell membrane</location>
        <topology evidence="1">Peripheral membrane protein</topology>
        <orientation evidence="1">Cytoplasmic side</orientation>
    </subcellularLocation>
</comment>
<dbReference type="GO" id="GO:0046677">
    <property type="term" value="P:response to antibiotic"/>
    <property type="evidence" value="ECO:0007669"/>
    <property type="project" value="UniProtKB-KW"/>
</dbReference>
<dbReference type="EMBL" id="CP001819">
    <property type="protein sequence ID" value="ACZ22970.1"/>
    <property type="molecule type" value="Genomic_DNA"/>
</dbReference>
<keyword evidence="8" id="KW-0046">Antibiotic resistance</keyword>
<keyword evidence="6" id="KW-1278">Translocase</keyword>
<evidence type="ECO:0000256" key="10">
    <source>
        <dbReference type="SAM" id="MobiDB-lite"/>
    </source>
</evidence>
<dbReference type="GO" id="GO:0043215">
    <property type="term" value="P:daunorubicin transport"/>
    <property type="evidence" value="ECO:0007669"/>
    <property type="project" value="InterPro"/>
</dbReference>
<keyword evidence="7" id="KW-0472">Membrane</keyword>
<keyword evidence="2" id="KW-0813">Transport</keyword>
<dbReference type="GO" id="GO:1900753">
    <property type="term" value="P:doxorubicin transport"/>
    <property type="evidence" value="ECO:0007669"/>
    <property type="project" value="InterPro"/>
</dbReference>
<name>D1BCI3_SANKS</name>
<evidence type="ECO:0000256" key="7">
    <source>
        <dbReference type="ARBA" id="ARBA00023136"/>
    </source>
</evidence>
<dbReference type="Proteomes" id="UP000000322">
    <property type="component" value="Chromosome"/>
</dbReference>
<evidence type="ECO:0000256" key="2">
    <source>
        <dbReference type="ARBA" id="ARBA00022448"/>
    </source>
</evidence>
<dbReference type="PANTHER" id="PTHR42711">
    <property type="entry name" value="ABC TRANSPORTER ATP-BINDING PROTEIN"/>
    <property type="match status" value="1"/>
</dbReference>
<dbReference type="InterPro" id="IPR050763">
    <property type="entry name" value="ABC_transporter_ATP-binding"/>
</dbReference>
<dbReference type="InterPro" id="IPR005894">
    <property type="entry name" value="DrrA"/>
</dbReference>
<organism evidence="12 13">
    <name type="scientific">Sanguibacter keddieii (strain ATCC 51767 / DSM 10542 / NCFB 3025 / ST-74)</name>
    <dbReference type="NCBI Taxonomy" id="446469"/>
    <lineage>
        <taxon>Bacteria</taxon>
        <taxon>Bacillati</taxon>
        <taxon>Actinomycetota</taxon>
        <taxon>Actinomycetes</taxon>
        <taxon>Micrococcales</taxon>
        <taxon>Sanguibacteraceae</taxon>
        <taxon>Sanguibacter</taxon>
    </lineage>
</organism>
<keyword evidence="5 12" id="KW-0067">ATP-binding</keyword>
<keyword evidence="3" id="KW-1003">Cell membrane</keyword>
<feature type="compositionally biased region" description="Polar residues" evidence="10">
    <location>
        <begin position="344"/>
        <end position="353"/>
    </location>
</feature>
<feature type="domain" description="ABC transporter" evidence="11">
    <location>
        <begin position="6"/>
        <end position="236"/>
    </location>
</feature>
<evidence type="ECO:0000256" key="1">
    <source>
        <dbReference type="ARBA" id="ARBA00004413"/>
    </source>
</evidence>
<gene>
    <name evidence="12" type="ordered locus">Sked_30720</name>
</gene>
<evidence type="ECO:0000256" key="3">
    <source>
        <dbReference type="ARBA" id="ARBA00022475"/>
    </source>
</evidence>
<evidence type="ECO:0000313" key="12">
    <source>
        <dbReference type="EMBL" id="ACZ22970.1"/>
    </source>
</evidence>
<reference evidence="12 13" key="1">
    <citation type="journal article" date="2009" name="Stand. Genomic Sci.">
        <title>Complete genome sequence of Sanguibacter keddieii type strain (ST-74).</title>
        <authorList>
            <person name="Ivanova N."/>
            <person name="Sikorski J."/>
            <person name="Sims D."/>
            <person name="Brettin T."/>
            <person name="Detter J.C."/>
            <person name="Han C."/>
            <person name="Lapidus A."/>
            <person name="Copeland A."/>
            <person name="Glavina Del Rio T."/>
            <person name="Nolan M."/>
            <person name="Chen F."/>
            <person name="Lucas S."/>
            <person name="Tice H."/>
            <person name="Cheng J.F."/>
            <person name="Bruce D."/>
            <person name="Goodwin L."/>
            <person name="Pitluck S."/>
            <person name="Pati A."/>
            <person name="Mavromatis K."/>
            <person name="Chen A."/>
            <person name="Palaniappan K."/>
            <person name="D'haeseleer P."/>
            <person name="Chain P."/>
            <person name="Bristow J."/>
            <person name="Eisen J.A."/>
            <person name="Markowitz V."/>
            <person name="Hugenholtz P."/>
            <person name="Goker M."/>
            <person name="Pukall R."/>
            <person name="Klenk H.P."/>
            <person name="Kyrpides N.C."/>
        </authorList>
    </citation>
    <scope>NUCLEOTIDE SEQUENCE [LARGE SCALE GENOMIC DNA]</scope>
    <source>
        <strain evidence="13">ATCC 51767 / DSM 10542 / NCFB 3025 / ST-74</strain>
    </source>
</reference>
<dbReference type="InterPro" id="IPR003593">
    <property type="entry name" value="AAA+_ATPase"/>
</dbReference>
<dbReference type="GO" id="GO:0005886">
    <property type="term" value="C:plasma membrane"/>
    <property type="evidence" value="ECO:0007669"/>
    <property type="project" value="UniProtKB-SubCell"/>
</dbReference>
<dbReference type="KEGG" id="ske:Sked_30720"/>
<dbReference type="Pfam" id="PF13732">
    <property type="entry name" value="DrrA1-3_C"/>
    <property type="match status" value="1"/>
</dbReference>
<feature type="region of interest" description="Disordered" evidence="10">
    <location>
        <begin position="313"/>
        <end position="353"/>
    </location>
</feature>
<accession>D1BCI3</accession>
<dbReference type="InterPro" id="IPR003439">
    <property type="entry name" value="ABC_transporter-like_ATP-bd"/>
</dbReference>
<dbReference type="InterPro" id="IPR025302">
    <property type="entry name" value="DrrA1/2-like_C"/>
</dbReference>
<evidence type="ECO:0000256" key="6">
    <source>
        <dbReference type="ARBA" id="ARBA00022967"/>
    </source>
</evidence>
<evidence type="ECO:0000256" key="8">
    <source>
        <dbReference type="ARBA" id="ARBA00023251"/>
    </source>
</evidence>
<protein>
    <submittedName>
        <fullName evidence="12">Daunorubicin resistance ABC transporter ATP-binding subunit</fullName>
    </submittedName>
</protein>
<dbReference type="Gene3D" id="3.40.50.300">
    <property type="entry name" value="P-loop containing nucleotide triphosphate hydrolases"/>
    <property type="match status" value="1"/>
</dbReference>
<keyword evidence="13" id="KW-1185">Reference proteome</keyword>
<feature type="compositionally biased region" description="Low complexity" evidence="10">
    <location>
        <begin position="314"/>
        <end position="331"/>
    </location>
</feature>
<dbReference type="GO" id="GO:0005524">
    <property type="term" value="F:ATP binding"/>
    <property type="evidence" value="ECO:0007669"/>
    <property type="project" value="UniProtKB-KW"/>
</dbReference>
<dbReference type="FunFam" id="3.40.50.300:FF:000589">
    <property type="entry name" value="ABC transporter, ATP-binding subunit"/>
    <property type="match status" value="1"/>
</dbReference>
<dbReference type="OrthoDB" id="9804819at2"/>
<dbReference type="NCBIfam" id="TIGR01188">
    <property type="entry name" value="drrA"/>
    <property type="match status" value="1"/>
</dbReference>
<dbReference type="SMART" id="SM00382">
    <property type="entry name" value="AAA"/>
    <property type="match status" value="1"/>
</dbReference>
<dbReference type="AlphaFoldDB" id="D1BCI3"/>
<evidence type="ECO:0000313" key="13">
    <source>
        <dbReference type="Proteomes" id="UP000000322"/>
    </source>
</evidence>
<evidence type="ECO:0000256" key="9">
    <source>
        <dbReference type="ARBA" id="ARBA00049985"/>
    </source>
</evidence>
<dbReference type="InterPro" id="IPR017871">
    <property type="entry name" value="ABC_transporter-like_CS"/>
</dbReference>